<keyword evidence="1" id="KW-0732">Signal</keyword>
<evidence type="ECO:0000313" key="3">
    <source>
        <dbReference type="Proteomes" id="UP000198977"/>
    </source>
</evidence>
<evidence type="ECO:0000256" key="1">
    <source>
        <dbReference type="SAM" id="SignalP"/>
    </source>
</evidence>
<dbReference type="RefSeq" id="WP_093923182.1">
    <property type="nucleotide sequence ID" value="NZ_FOMW01000004.1"/>
</dbReference>
<dbReference type="AlphaFoldDB" id="A0A1I1XCJ9"/>
<dbReference type="OrthoDB" id="7722982at2"/>
<gene>
    <name evidence="2" type="ORF">SAMN04488523_104265</name>
</gene>
<name>A0A1I1XCJ9_9RHOB</name>
<accession>A0A1I1XCJ9</accession>
<dbReference type="EMBL" id="FOMW01000004">
    <property type="protein sequence ID" value="SFE03090.1"/>
    <property type="molecule type" value="Genomic_DNA"/>
</dbReference>
<sequence length="183" mass="19449">MKHVLAMIIFALAAFQQAAPVWADDDPSCRAAGPGASFCTEGLFARLDKGGTKGLSYWLDSRGYMAKVMVQSGPTEAADQAQIEAQIMAMVSRQASEIGREFEFSDLTSANAGEAPFGTLSYTLAGASQNQPILHSYIAIKGVVVQVISQIALKGAKRDADALLLAHHRALEAIHLTSSDPQI</sequence>
<feature type="signal peptide" evidence="1">
    <location>
        <begin position="1"/>
        <end position="23"/>
    </location>
</feature>
<dbReference type="Proteomes" id="UP000198977">
    <property type="component" value="Unassembled WGS sequence"/>
</dbReference>
<organism evidence="2 3">
    <name type="scientific">Sulfitobacter brevis</name>
    <dbReference type="NCBI Taxonomy" id="74348"/>
    <lineage>
        <taxon>Bacteria</taxon>
        <taxon>Pseudomonadati</taxon>
        <taxon>Pseudomonadota</taxon>
        <taxon>Alphaproteobacteria</taxon>
        <taxon>Rhodobacterales</taxon>
        <taxon>Roseobacteraceae</taxon>
        <taxon>Sulfitobacter</taxon>
    </lineage>
</organism>
<keyword evidence="3" id="KW-1185">Reference proteome</keyword>
<reference evidence="2 3" key="1">
    <citation type="submission" date="2016-10" db="EMBL/GenBank/DDBJ databases">
        <authorList>
            <person name="de Groot N.N."/>
        </authorList>
    </citation>
    <scope>NUCLEOTIDE SEQUENCE [LARGE SCALE GENOMIC DNA]</scope>
    <source>
        <strain evidence="2 3">DSM 11443</strain>
    </source>
</reference>
<proteinExistence type="predicted"/>
<feature type="chain" id="PRO_5011583437" description="DUF1795 domain-containing protein" evidence="1">
    <location>
        <begin position="24"/>
        <end position="183"/>
    </location>
</feature>
<evidence type="ECO:0000313" key="2">
    <source>
        <dbReference type="EMBL" id="SFE03090.1"/>
    </source>
</evidence>
<evidence type="ECO:0008006" key="4">
    <source>
        <dbReference type="Google" id="ProtNLM"/>
    </source>
</evidence>
<protein>
    <recommendedName>
        <fullName evidence="4">DUF1795 domain-containing protein</fullName>
    </recommendedName>
</protein>